<accession>A0ACC0DNQ2</accession>
<sequence length="668" mass="72384">CATRPFPHHLKPSCAQRTRNAARGCARLDFFDLRQVDMPPAPSPSRRTSLPDPTCAKATDGLADSSGDEALKPFILESDSDSDSDSDDTPLILICATRYTQAPKSLPSDFRPTNPAVGPSAQKTLMKPPNEDVNIKSTGVVGSKQLLADDNERAANARELLRNISWSGGEQSLKSAVPSPTTAIVPPPRSALTRRVSPSDAPPSIGLDKPNSSTIGDDVQTALPSQKKIPAAVEPAAKTSASQSGLHSTSYSEPSSDSELSSLPSSPPPLPDRGHENQNQIKRLKSLVAAPATEPDETGQYESACCHQCRIKTTRPKMMCDQSHDPKCIVRICQACLMTRAVYDHIPELCPPIFEFVPGGRMLCVKCRGICPCVTCRRLRGEEGKSRRGRSGFRTSGAAIRQKTVSMNKSQNQENGKKLKNISRSCPEALETIVGNRPLAATAGPKAPKRIKIHMKNVLDDIVCLGQSPTISAVDRSQTPAFKGPILSAESGGVPTSIHIQHSAVKAETAPSKTANIENDAVPKPRRGRPHKDASLPTKPTPSKERKEMNQEMDSTIVNQLLQSNNRLAEAASGMASILHNNNNNNSSLESMIIATPEYARLERSEKQLQLKIREIEEKNAADEAEKQKAKTAEAFERAKMMQDFLKSGLSFEKSMEATMTFLGPPKY</sequence>
<reference evidence="2" key="2">
    <citation type="journal article" date="2018" name="Mol. Plant Microbe Interact.">
        <title>Genome sequence resources for the wheat stripe rust pathogen (Puccinia striiformis f. sp. tritici) and the barley stripe rust pathogen (Puccinia striiformis f. sp. hordei).</title>
        <authorList>
            <person name="Xia C."/>
            <person name="Wang M."/>
            <person name="Yin C."/>
            <person name="Cornejo O.E."/>
            <person name="Hulbert S.H."/>
            <person name="Chen X."/>
        </authorList>
    </citation>
    <scope>NUCLEOTIDE SEQUENCE [LARGE SCALE GENOMIC DNA]</scope>
    <source>
        <strain evidence="2">93-210</strain>
    </source>
</reference>
<evidence type="ECO:0000313" key="1">
    <source>
        <dbReference type="EMBL" id="KAI7935740.1"/>
    </source>
</evidence>
<dbReference type="Proteomes" id="UP001060170">
    <property type="component" value="Chromosome 18"/>
</dbReference>
<proteinExistence type="predicted"/>
<reference evidence="2" key="1">
    <citation type="journal article" date="2018" name="BMC Genomics">
        <title>Genomic insights into host adaptation between the wheat stripe rust pathogen (Puccinia striiformis f. sp. tritici) and the barley stripe rust pathogen (Puccinia striiformis f. sp. hordei).</title>
        <authorList>
            <person name="Xia C."/>
            <person name="Wang M."/>
            <person name="Yin C."/>
            <person name="Cornejo O.E."/>
            <person name="Hulbert S.H."/>
            <person name="Chen X."/>
        </authorList>
    </citation>
    <scope>NUCLEOTIDE SEQUENCE [LARGE SCALE GENOMIC DNA]</scope>
    <source>
        <strain evidence="2">93-210</strain>
    </source>
</reference>
<feature type="non-terminal residue" evidence="1">
    <location>
        <position position="1"/>
    </location>
</feature>
<name>A0ACC0DNQ2_9BASI</name>
<evidence type="ECO:0000313" key="2">
    <source>
        <dbReference type="Proteomes" id="UP001060170"/>
    </source>
</evidence>
<organism evidence="1 2">
    <name type="scientific">Puccinia striiformis f. sp. tritici</name>
    <dbReference type="NCBI Taxonomy" id="168172"/>
    <lineage>
        <taxon>Eukaryota</taxon>
        <taxon>Fungi</taxon>
        <taxon>Dikarya</taxon>
        <taxon>Basidiomycota</taxon>
        <taxon>Pucciniomycotina</taxon>
        <taxon>Pucciniomycetes</taxon>
        <taxon>Pucciniales</taxon>
        <taxon>Pucciniaceae</taxon>
        <taxon>Puccinia</taxon>
    </lineage>
</organism>
<keyword evidence="2" id="KW-1185">Reference proteome</keyword>
<dbReference type="EMBL" id="CM045882">
    <property type="protein sequence ID" value="KAI7935740.1"/>
    <property type="molecule type" value="Genomic_DNA"/>
</dbReference>
<protein>
    <submittedName>
        <fullName evidence="1">Uncharacterized protein</fullName>
    </submittedName>
</protein>
<gene>
    <name evidence="1" type="ORF">MJO28_016611</name>
</gene>
<reference evidence="1 2" key="3">
    <citation type="journal article" date="2022" name="Microbiol. Spectr.">
        <title>Folding features and dynamics of 3D genome architecture in plant fungal pathogens.</title>
        <authorList>
            <person name="Xia C."/>
        </authorList>
    </citation>
    <scope>NUCLEOTIDE SEQUENCE [LARGE SCALE GENOMIC DNA]</scope>
    <source>
        <strain evidence="1 2">93-210</strain>
    </source>
</reference>
<comment type="caution">
    <text evidence="1">The sequence shown here is derived from an EMBL/GenBank/DDBJ whole genome shotgun (WGS) entry which is preliminary data.</text>
</comment>